<name>A0A8J2LGF2_9HEXA</name>
<evidence type="ECO:0000313" key="4">
    <source>
        <dbReference type="EMBL" id="CAG7834948.1"/>
    </source>
</evidence>
<protein>
    <submittedName>
        <fullName evidence="4">Uncharacterized protein</fullName>
    </submittedName>
</protein>
<evidence type="ECO:0000256" key="3">
    <source>
        <dbReference type="SAM" id="SignalP"/>
    </source>
</evidence>
<evidence type="ECO:0000256" key="1">
    <source>
        <dbReference type="SAM" id="MobiDB-lite"/>
    </source>
</evidence>
<evidence type="ECO:0000313" key="5">
    <source>
        <dbReference type="Proteomes" id="UP000708208"/>
    </source>
</evidence>
<organism evidence="4 5">
    <name type="scientific">Allacma fusca</name>
    <dbReference type="NCBI Taxonomy" id="39272"/>
    <lineage>
        <taxon>Eukaryota</taxon>
        <taxon>Metazoa</taxon>
        <taxon>Ecdysozoa</taxon>
        <taxon>Arthropoda</taxon>
        <taxon>Hexapoda</taxon>
        <taxon>Collembola</taxon>
        <taxon>Symphypleona</taxon>
        <taxon>Sminthuridae</taxon>
        <taxon>Allacma</taxon>
    </lineage>
</organism>
<proteinExistence type="predicted"/>
<dbReference type="OrthoDB" id="10256829at2759"/>
<feature type="compositionally biased region" description="Basic and acidic residues" evidence="1">
    <location>
        <begin position="230"/>
        <end position="241"/>
    </location>
</feature>
<evidence type="ECO:0000256" key="2">
    <source>
        <dbReference type="SAM" id="Phobius"/>
    </source>
</evidence>
<accession>A0A8J2LGF2</accession>
<feature type="compositionally biased region" description="Basic and acidic residues" evidence="1">
    <location>
        <begin position="249"/>
        <end position="261"/>
    </location>
</feature>
<feature type="compositionally biased region" description="Polar residues" evidence="1">
    <location>
        <begin position="189"/>
        <end position="228"/>
    </location>
</feature>
<gene>
    <name evidence="4" type="ORF">AFUS01_LOCUS44384</name>
</gene>
<feature type="region of interest" description="Disordered" evidence="1">
    <location>
        <begin position="313"/>
        <end position="370"/>
    </location>
</feature>
<feature type="region of interest" description="Disordered" evidence="1">
    <location>
        <begin position="169"/>
        <end position="267"/>
    </location>
</feature>
<feature type="transmembrane region" description="Helical" evidence="2">
    <location>
        <begin position="933"/>
        <end position="955"/>
    </location>
</feature>
<feature type="chain" id="PRO_5035260574" evidence="3">
    <location>
        <begin position="21"/>
        <end position="958"/>
    </location>
</feature>
<keyword evidence="2" id="KW-0812">Transmembrane</keyword>
<feature type="signal peptide" evidence="3">
    <location>
        <begin position="1"/>
        <end position="20"/>
    </location>
</feature>
<feature type="compositionally biased region" description="Acidic residues" evidence="1">
    <location>
        <begin position="176"/>
        <end position="187"/>
    </location>
</feature>
<reference evidence="4" key="1">
    <citation type="submission" date="2021-06" db="EMBL/GenBank/DDBJ databases">
        <authorList>
            <person name="Hodson N. C."/>
            <person name="Mongue J. A."/>
            <person name="Jaron S. K."/>
        </authorList>
    </citation>
    <scope>NUCLEOTIDE SEQUENCE</scope>
</reference>
<dbReference type="EMBL" id="CAJVCH010570445">
    <property type="protein sequence ID" value="CAG7834948.1"/>
    <property type="molecule type" value="Genomic_DNA"/>
</dbReference>
<comment type="caution">
    <text evidence="4">The sequence shown here is derived from an EMBL/GenBank/DDBJ whole genome shotgun (WGS) entry which is preliminary data.</text>
</comment>
<keyword evidence="2" id="KW-0472">Membrane</keyword>
<keyword evidence="5" id="KW-1185">Reference proteome</keyword>
<dbReference type="AlphaFoldDB" id="A0A8J2LGF2"/>
<keyword evidence="3" id="KW-0732">Signal</keyword>
<dbReference type="Proteomes" id="UP000708208">
    <property type="component" value="Unassembled WGS sequence"/>
</dbReference>
<keyword evidence="2" id="KW-1133">Transmembrane helix</keyword>
<sequence>MELKIYSLLILLGVCSVALAQKRSIPNTISSCYLNSTAYNRYTRQPMQIENLIAIVRKIEEKTFNDWTPRQISRTILKQFQFDGLTYDPNKKQVFRYETSANEDHRMDIIYSILPGEWTIPDGTLDNDERCALHWMLSHSLNTTLRDDEERDLLQNKGYLKVKREIRSQRSISNDSDSDIEKDEDLPDYSNSKTLNDTSSGNPTTSKSANSTDQLSLDPTKQTSQLGGTSHDKDVLKDGRIENLPMDVEFPKDKKQDDSTRQKYTNVPVSKNPVETGVIHTKWGAIAGAQLIGGIAAGLEPLSKPVVIITESDFSGGQPTGGGSSNNGNRNSGGFRGGQGSNKNREPMYPSSGDSPGILTAGRKKRQSDGGNYLQPLLNYHATTLAGDVGQAAILNGVFARSPSVSPPRGTFNDSICPREYVLESLSNPDHDVSNAKESWTYMTVAEIRGGIDGLVLGAQVKQWDDKYGYKLSELLEMYYSEKGIVGQPSYRACKRGDVFSRTFDSNVILDQAKSFAYIYNNKTSTITSAKIDELYRAVGDAYNKMLELAKSLSSIDPPCELAESSTNEIPDDQKLPEAPTTLYVVADPSDTTDMELVQQKRFIAQLAYELEVRPHGSRLGLINGADGTIRIKPNFTDNAAILACRILDENLRNQAQQDPVKALTTLQIELDRIRVEELQDNYQDQNGITILFLNQGKKLEANLRDDVRGKLNEFESTNGDVHIMYATSKYQVGDYDDFVDDREYDVIRIQSSPNLSTEAGRFVKEYVKRNHGRITYTRCNKDRYPQDGEEKIGTDLFVSSNKIHYFKISPDYFYSSRNLRLRFSSYNGKVRICYSRSNRYPNSLNSNEKNVDCEETKGQYKLPGTGEDVEIAFSKPCGGDGTRNGCDPIYLSITPISGVSESDRLDCRTDKCQYSDQVKVTFSHWDMRCNTAVHTLVSLPGLFITLLMSVVTFCKYS</sequence>